<dbReference type="InterPro" id="IPR014576">
    <property type="entry name" value="Pesterase_YhaO"/>
</dbReference>
<keyword evidence="1" id="KW-0378">Hydrolase</keyword>
<dbReference type="RefSeq" id="WP_077276118.1">
    <property type="nucleotide sequence ID" value="NZ_CP019609.1"/>
</dbReference>
<dbReference type="SUPFAM" id="SSF56300">
    <property type="entry name" value="Metallo-dependent phosphatases"/>
    <property type="match status" value="1"/>
</dbReference>
<dbReference type="PANTHER" id="PTHR30337:SF7">
    <property type="entry name" value="PHOSPHOESTERASE"/>
    <property type="match status" value="1"/>
</dbReference>
<dbReference type="InterPro" id="IPR029052">
    <property type="entry name" value="Metallo-depent_PP-like"/>
</dbReference>
<dbReference type="OrthoDB" id="9773856at2"/>
<sequence length="405" mass="46621">MKFIHTSDLHIDQPFSGINTDNETVKQLVNQANETVLTRLVDQCINEAVDFLLIVGDTFHQAVSSIRIQAILIEQFNRLNDQGITVVLSFGNHDYYSPTRYWFEWPENVLLFTEEAVETKILPLKNGETVAISGFSYQHQWITDYKALEFPERNTQATYHIGFYHGQVGKDGNYAPFTISDLTPSYDYWALGHIHKSDVIREHPATIYPGTPQGHQRKETQGKGVVSVTLKNGQVDYEWHQLAPIVWDNIMIDVETIKDRQELLKVVLDYLTTVPVDSDLLVINLALQCGKSDYLLDLQQDQREITDYLQQELLTLTDQKKYLTQVSLTESFSDDLVMGFEADLIDDLSRKFYDMSEFKRIGSDILQNSVIASRLEWDEHDVTECIARSTQLIKDKIRFKSEVVQ</sequence>
<protein>
    <submittedName>
        <fullName evidence="2">Uncharacterized protein</fullName>
    </submittedName>
</protein>
<name>A0A1Q2D6V3_9ENTE</name>
<dbReference type="InterPro" id="IPR050535">
    <property type="entry name" value="DNA_Repair-Maintenance_Comp"/>
</dbReference>
<dbReference type="InterPro" id="IPR041796">
    <property type="entry name" value="Mre11_N"/>
</dbReference>
<dbReference type="EMBL" id="CP019609">
    <property type="protein sequence ID" value="AQP54043.1"/>
    <property type="molecule type" value="Genomic_DNA"/>
</dbReference>
<dbReference type="CDD" id="cd00840">
    <property type="entry name" value="MPP_Mre11_N"/>
    <property type="match status" value="1"/>
</dbReference>
<evidence type="ECO:0000256" key="1">
    <source>
        <dbReference type="ARBA" id="ARBA00022801"/>
    </source>
</evidence>
<dbReference type="AlphaFoldDB" id="A0A1Q2D6V3"/>
<dbReference type="Proteomes" id="UP000188246">
    <property type="component" value="Chromosome"/>
</dbReference>
<reference evidence="2 3" key="1">
    <citation type="journal article" date="2010" name="Int. J. Syst. Evol. Microbiol.">
        <title>Vagococcus penaei sp. nov., isolated from spoilage microbiota of cooked shrimp (Penaeus vannamei).</title>
        <authorList>
            <person name="Jaffres E."/>
            <person name="Prevost H."/>
            <person name="Rossero A."/>
            <person name="Joffraud J.J."/>
            <person name="Dousset X."/>
        </authorList>
    </citation>
    <scope>NUCLEOTIDE SEQUENCE [LARGE SCALE GENOMIC DNA]</scope>
    <source>
        <strain evidence="2 3">CD276</strain>
    </source>
</reference>
<dbReference type="GO" id="GO:0016787">
    <property type="term" value="F:hydrolase activity"/>
    <property type="evidence" value="ECO:0007669"/>
    <property type="project" value="UniProtKB-KW"/>
</dbReference>
<keyword evidence="3" id="KW-1185">Reference proteome</keyword>
<dbReference type="STRING" id="633807.BW732_07320"/>
<proteinExistence type="predicted"/>
<dbReference type="InterPro" id="IPR004843">
    <property type="entry name" value="Calcineurin-like_PHP"/>
</dbReference>
<evidence type="ECO:0000313" key="3">
    <source>
        <dbReference type="Proteomes" id="UP000188246"/>
    </source>
</evidence>
<gene>
    <name evidence="2" type="ORF">BW732_07320</name>
</gene>
<evidence type="ECO:0000313" key="2">
    <source>
        <dbReference type="EMBL" id="AQP54043.1"/>
    </source>
</evidence>
<accession>A0A1Q2D6V3</accession>
<dbReference type="PANTHER" id="PTHR30337">
    <property type="entry name" value="COMPONENT OF ATP-DEPENDENT DSDNA EXONUCLEASE"/>
    <property type="match status" value="1"/>
</dbReference>
<dbReference type="PIRSF" id="PIRSF033091">
    <property type="entry name" value="Pesterase_YhaO"/>
    <property type="match status" value="1"/>
</dbReference>
<dbReference type="Gene3D" id="3.60.21.10">
    <property type="match status" value="1"/>
</dbReference>
<dbReference type="KEGG" id="vpi:BW732_07320"/>
<organism evidence="2 3">
    <name type="scientific">Vagococcus penaei</name>
    <dbReference type="NCBI Taxonomy" id="633807"/>
    <lineage>
        <taxon>Bacteria</taxon>
        <taxon>Bacillati</taxon>
        <taxon>Bacillota</taxon>
        <taxon>Bacilli</taxon>
        <taxon>Lactobacillales</taxon>
        <taxon>Enterococcaceae</taxon>
        <taxon>Vagococcus</taxon>
    </lineage>
</organism>
<dbReference type="Pfam" id="PF00149">
    <property type="entry name" value="Metallophos"/>
    <property type="match status" value="1"/>
</dbReference>